<feature type="domain" description="MobA/VirD2-like nuclease" evidence="3">
    <location>
        <begin position="24"/>
        <end position="159"/>
    </location>
</feature>
<evidence type="ECO:0000259" key="3">
    <source>
        <dbReference type="Pfam" id="PF03432"/>
    </source>
</evidence>
<feature type="domain" description="Large polyvalent protein-associated" evidence="4">
    <location>
        <begin position="507"/>
        <end position="596"/>
    </location>
</feature>
<name>A0ABY6H1A9_9GAMM</name>
<dbReference type="Pfam" id="PF18821">
    <property type="entry name" value="LPD7"/>
    <property type="match status" value="1"/>
</dbReference>
<dbReference type="InterPro" id="IPR049751">
    <property type="entry name" value="TraI/MobA_relaxases"/>
</dbReference>
<organism evidence="6 7">
    <name type="scientific">Endozoicomonas euniceicola</name>
    <dbReference type="NCBI Taxonomy" id="1234143"/>
    <lineage>
        <taxon>Bacteria</taxon>
        <taxon>Pseudomonadati</taxon>
        <taxon>Pseudomonadota</taxon>
        <taxon>Gammaproteobacteria</taxon>
        <taxon>Oceanospirillales</taxon>
        <taxon>Endozoicomonadaceae</taxon>
        <taxon>Endozoicomonas</taxon>
    </lineage>
</organism>
<sequence length="655" mass="77969">MVIIFPDKRKDGKTSFRSAIEYIDDDAKQYRDKEEAVFYFNLIANNKQQAARIMKLTADQNLDKKDPVVHCIISFPEDEKHKLNKDSLKQVSKSFLKKMGWGDHQAISVLHENTQHHHLHLLINKVYVNELTGVSHCHNPDWLHKSSHRAMREIELELGFSHDNGLYVVRSDTSGNKHIFENPDYKNKDRDAAKGKAAQLETFNHTQSFKSYIKEEVTKPLTAFKKDNCNNWGDLHNELAKYNLKFEQKGNGLTIHDINNDKYSAKASDIGRYFSKAKLEKDLGKYEKSTINHYAVMPEKKYNPEKQLTQPKKMDKPLTEKEVKKNKEKTESQLMYEDFKSEKDYYKKTYDIPRKKEQKEIRQKLDKHYKEIKKQQRDGFRSQCALKRMELSVKHLPKDIYLKMRSENAFNTLKQNEKVLQEKRQALKGVEEKYPIKNINWIDFVDEKAKDRTYKYQKTAKKNKEYRLNKKRFNEQEKALNASSQYRSTNLPNFKIEQKQLFRDIDFKYNNDTKEIEFIKNNEVIFIDKGNKISFDNVEKNTDDELEAGLLLAAKQYNNKVYLTGDNDYKDRVCRLAAKYKYISITNEDLEDKIKEYKRIEQTKQHKQMKQERQQQKPNNRLIDVSDRDFKQEHKKKAKQRKEKDKEHDERDNEP</sequence>
<feature type="coiled-coil region" evidence="1">
    <location>
        <begin position="413"/>
        <end position="476"/>
    </location>
</feature>
<reference evidence="6" key="1">
    <citation type="submission" date="2022-10" db="EMBL/GenBank/DDBJ databases">
        <title>Completed Genome Sequence of two octocoral isolated bacterium, Endozoicomonas euniceicola EF212T and Endozoicomonas gorgoniicola PS125T.</title>
        <authorList>
            <person name="Chiou Y.-J."/>
            <person name="Chen Y.-H."/>
        </authorList>
    </citation>
    <scope>NUCLEOTIDE SEQUENCE</scope>
    <source>
        <strain evidence="6">EF212</strain>
    </source>
</reference>
<evidence type="ECO:0000259" key="4">
    <source>
        <dbReference type="Pfam" id="PF18821"/>
    </source>
</evidence>
<keyword evidence="1" id="KW-0175">Coiled coil</keyword>
<accession>A0ABY6H1A9</accession>
<evidence type="ECO:0000256" key="1">
    <source>
        <dbReference type="SAM" id="Coils"/>
    </source>
</evidence>
<evidence type="ECO:0000259" key="5">
    <source>
        <dbReference type="Pfam" id="PF22863"/>
    </source>
</evidence>
<dbReference type="InterPro" id="IPR040677">
    <property type="entry name" value="LPD7"/>
</dbReference>
<feature type="region of interest" description="Disordered" evidence="2">
    <location>
        <begin position="304"/>
        <end position="329"/>
    </location>
</feature>
<dbReference type="InterPro" id="IPR054462">
    <property type="entry name" value="TraI_M"/>
</dbReference>
<gene>
    <name evidence="6" type="ORF">NX720_12025</name>
</gene>
<feature type="compositionally biased region" description="Basic and acidic residues" evidence="2">
    <location>
        <begin position="642"/>
        <end position="655"/>
    </location>
</feature>
<feature type="region of interest" description="Disordered" evidence="2">
    <location>
        <begin position="602"/>
        <end position="655"/>
    </location>
</feature>
<dbReference type="RefSeq" id="WP_262601344.1">
    <property type="nucleotide sequence ID" value="NZ_CP103300.1"/>
</dbReference>
<dbReference type="Pfam" id="PF03432">
    <property type="entry name" value="Relaxase"/>
    <property type="match status" value="1"/>
</dbReference>
<dbReference type="EMBL" id="CP103300">
    <property type="protein sequence ID" value="UYM18587.1"/>
    <property type="molecule type" value="Genomic_DNA"/>
</dbReference>
<proteinExistence type="predicted"/>
<evidence type="ECO:0000256" key="2">
    <source>
        <dbReference type="SAM" id="MobiDB-lite"/>
    </source>
</evidence>
<feature type="domain" description="TraI-like middle" evidence="5">
    <location>
        <begin position="195"/>
        <end position="288"/>
    </location>
</feature>
<protein>
    <submittedName>
        <fullName evidence="6">Relaxase/mobilization nuclease domain-containing protein</fullName>
    </submittedName>
</protein>
<evidence type="ECO:0000313" key="7">
    <source>
        <dbReference type="Proteomes" id="UP001163255"/>
    </source>
</evidence>
<dbReference type="NCBIfam" id="NF041893">
    <property type="entry name" value="TraI_MobP_relax"/>
    <property type="match status" value="1"/>
</dbReference>
<feature type="compositionally biased region" description="Basic and acidic residues" evidence="2">
    <location>
        <begin position="602"/>
        <end position="615"/>
    </location>
</feature>
<evidence type="ECO:0000313" key="6">
    <source>
        <dbReference type="EMBL" id="UYM18587.1"/>
    </source>
</evidence>
<keyword evidence="7" id="KW-1185">Reference proteome</keyword>
<feature type="compositionally biased region" description="Basic and acidic residues" evidence="2">
    <location>
        <begin position="312"/>
        <end position="329"/>
    </location>
</feature>
<dbReference type="Pfam" id="PF22863">
    <property type="entry name" value="TraI_middle"/>
    <property type="match status" value="1"/>
</dbReference>
<dbReference type="InterPro" id="IPR005094">
    <property type="entry name" value="Endonuclease_MobA/VirD2"/>
</dbReference>
<dbReference type="Proteomes" id="UP001163255">
    <property type="component" value="Chromosome"/>
</dbReference>